<dbReference type="EMBL" id="CDMZ01001830">
    <property type="protein sequence ID" value="CEM38095.1"/>
    <property type="molecule type" value="Genomic_DNA"/>
</dbReference>
<protein>
    <submittedName>
        <fullName evidence="1">Uncharacterized protein</fullName>
    </submittedName>
</protein>
<sequence>MRGVGAFDLRLRGVKSEEGESRPASSFGVTGIGVTQAAAALATLGITGMKPGVVATWERPDQKKPKICMSLEQILRGVPRTYVELRDRMACIVAAYFFPRCQFAESSVILYIRRKWEESGVCEALADLPSAPGGLHQGYRAHESGWGD</sequence>
<gene>
    <name evidence="1" type="ORF">Cvel_24516</name>
</gene>
<organism evidence="1">
    <name type="scientific">Chromera velia CCMP2878</name>
    <dbReference type="NCBI Taxonomy" id="1169474"/>
    <lineage>
        <taxon>Eukaryota</taxon>
        <taxon>Sar</taxon>
        <taxon>Alveolata</taxon>
        <taxon>Colpodellida</taxon>
        <taxon>Chromeraceae</taxon>
        <taxon>Chromera</taxon>
    </lineage>
</organism>
<dbReference type="VEuPathDB" id="CryptoDB:Cvel_24516"/>
<reference evidence="1" key="1">
    <citation type="submission" date="2014-11" db="EMBL/GenBank/DDBJ databases">
        <authorList>
            <person name="Otto D Thomas"/>
            <person name="Naeem Raeece"/>
        </authorList>
    </citation>
    <scope>NUCLEOTIDE SEQUENCE</scope>
</reference>
<accession>A0A0G4H337</accession>
<dbReference type="AlphaFoldDB" id="A0A0G4H337"/>
<proteinExistence type="predicted"/>
<evidence type="ECO:0000313" key="1">
    <source>
        <dbReference type="EMBL" id="CEM38095.1"/>
    </source>
</evidence>
<name>A0A0G4H337_9ALVE</name>